<feature type="domain" description="Putative zinc ribbon" evidence="1">
    <location>
        <begin position="7"/>
        <end position="84"/>
    </location>
</feature>
<dbReference type="InterPro" id="IPR025868">
    <property type="entry name" value="Zn_ribbon_dom_put"/>
</dbReference>
<accession>A0A316DTE3</accession>
<dbReference type="Proteomes" id="UP000245430">
    <property type="component" value="Unassembled WGS sequence"/>
</dbReference>
<comment type="caution">
    <text evidence="2">The sequence shown here is derived from an EMBL/GenBank/DDBJ whole genome shotgun (WGS) entry which is preliminary data.</text>
</comment>
<proteinExistence type="predicted"/>
<keyword evidence="3" id="KW-1185">Reference proteome</keyword>
<sequence>MKTYKNCQSCGMPISKDPEMGGTNADNTKSHLYCSYCFQKGEFTFKGTVKEMQAFCKEKMIEQGYSRFIAWLFTRSVPRLKRWE</sequence>
<protein>
    <submittedName>
        <fullName evidence="2">Putative zinc ribbon protein</fullName>
    </submittedName>
</protein>
<dbReference type="Pfam" id="PF12674">
    <property type="entry name" value="Zn_ribbon_2"/>
    <property type="match status" value="1"/>
</dbReference>
<evidence type="ECO:0000313" key="3">
    <source>
        <dbReference type="Proteomes" id="UP000245430"/>
    </source>
</evidence>
<dbReference type="OrthoDB" id="9801008at2"/>
<evidence type="ECO:0000313" key="2">
    <source>
        <dbReference type="EMBL" id="PWK20702.1"/>
    </source>
</evidence>
<evidence type="ECO:0000259" key="1">
    <source>
        <dbReference type="Pfam" id="PF12674"/>
    </source>
</evidence>
<gene>
    <name evidence="2" type="ORF">LX78_00405</name>
</gene>
<reference evidence="2 3" key="1">
    <citation type="submission" date="2018-05" db="EMBL/GenBank/DDBJ databases">
        <title>Genomic Encyclopedia of Archaeal and Bacterial Type Strains, Phase II (KMG-II): from individual species to whole genera.</title>
        <authorList>
            <person name="Goeker M."/>
        </authorList>
    </citation>
    <scope>NUCLEOTIDE SEQUENCE [LARGE SCALE GENOMIC DNA]</scope>
    <source>
        <strain evidence="2 3">DSM 22637</strain>
    </source>
</reference>
<dbReference type="AlphaFoldDB" id="A0A316DTE3"/>
<organism evidence="2 3">
    <name type="scientific">Xanthomarina spongicola</name>
    <dbReference type="NCBI Taxonomy" id="570520"/>
    <lineage>
        <taxon>Bacteria</taxon>
        <taxon>Pseudomonadati</taxon>
        <taxon>Bacteroidota</taxon>
        <taxon>Flavobacteriia</taxon>
        <taxon>Flavobacteriales</taxon>
        <taxon>Flavobacteriaceae</taxon>
        <taxon>Xanthomarina</taxon>
    </lineage>
</organism>
<dbReference type="EMBL" id="QGGP01000001">
    <property type="protein sequence ID" value="PWK20702.1"/>
    <property type="molecule type" value="Genomic_DNA"/>
</dbReference>
<dbReference type="RefSeq" id="WP_109680964.1">
    <property type="nucleotide sequence ID" value="NZ_QGGP01000001.1"/>
</dbReference>
<name>A0A316DTE3_9FLAO</name>